<evidence type="ECO:0000256" key="5">
    <source>
        <dbReference type="ARBA" id="ARBA00022793"/>
    </source>
</evidence>
<dbReference type="RefSeq" id="WP_234661081.1">
    <property type="nucleotide sequence ID" value="NZ_AP027734.1"/>
</dbReference>
<gene>
    <name evidence="8" type="ORF">GCM10025870_10130</name>
</gene>
<keyword evidence="6" id="KW-0456">Lyase</keyword>
<evidence type="ECO:0000256" key="2">
    <source>
        <dbReference type="ARBA" id="ARBA00004754"/>
    </source>
</evidence>
<protein>
    <recommendedName>
        <fullName evidence="3">2-oxo-4-hydroxy-4-carboxy-5-ureidoimidazoline decarboxylase</fullName>
        <ecNumber evidence="3">4.1.1.97</ecNumber>
    </recommendedName>
</protein>
<evidence type="ECO:0000313" key="8">
    <source>
        <dbReference type="EMBL" id="BDZ53940.1"/>
    </source>
</evidence>
<dbReference type="PANTHER" id="PTHR43466:SF1">
    <property type="entry name" value="2-OXO-4-HYDROXY-4-CARBOXY-5-UREIDOIMIDAZOLINE DECARBOXYLASE-RELATED"/>
    <property type="match status" value="1"/>
</dbReference>
<comment type="pathway">
    <text evidence="2">Purine metabolism; urate degradation; (S)-allantoin from urate: step 3/3.</text>
</comment>
<dbReference type="InterPro" id="IPR036778">
    <property type="entry name" value="OHCU_decarboxylase_sf"/>
</dbReference>
<evidence type="ECO:0000256" key="3">
    <source>
        <dbReference type="ARBA" id="ARBA00012257"/>
    </source>
</evidence>
<dbReference type="InterPro" id="IPR017595">
    <property type="entry name" value="OHCU_decarboxylase-2"/>
</dbReference>
<dbReference type="EMBL" id="AP027734">
    <property type="protein sequence ID" value="BDZ53940.1"/>
    <property type="molecule type" value="Genomic_DNA"/>
</dbReference>
<proteinExistence type="predicted"/>
<comment type="catalytic activity">
    <reaction evidence="1">
        <text>5-hydroxy-2-oxo-4-ureido-2,5-dihydro-1H-imidazole-5-carboxylate + H(+) = (S)-allantoin + CO2</text>
        <dbReference type="Rhea" id="RHEA:26301"/>
        <dbReference type="ChEBI" id="CHEBI:15378"/>
        <dbReference type="ChEBI" id="CHEBI:15678"/>
        <dbReference type="ChEBI" id="CHEBI:16526"/>
        <dbReference type="ChEBI" id="CHEBI:58639"/>
        <dbReference type="EC" id="4.1.1.97"/>
    </reaction>
</comment>
<evidence type="ECO:0000256" key="1">
    <source>
        <dbReference type="ARBA" id="ARBA00001163"/>
    </source>
</evidence>
<keyword evidence="5" id="KW-0210">Decarboxylase</keyword>
<name>A0ABN6YD85_9MICO</name>
<dbReference type="SUPFAM" id="SSF158694">
    <property type="entry name" value="UraD-Like"/>
    <property type="match status" value="1"/>
</dbReference>
<dbReference type="Gene3D" id="1.10.3330.10">
    <property type="entry name" value="Oxo-4-hydroxy-4-carboxy-5-ureidoimidazoline decarboxylase"/>
    <property type="match status" value="1"/>
</dbReference>
<organism evidence="8 9">
    <name type="scientific">Agromyces marinus</name>
    <dbReference type="NCBI Taxonomy" id="1389020"/>
    <lineage>
        <taxon>Bacteria</taxon>
        <taxon>Bacillati</taxon>
        <taxon>Actinomycetota</taxon>
        <taxon>Actinomycetes</taxon>
        <taxon>Micrococcales</taxon>
        <taxon>Microbacteriaceae</taxon>
        <taxon>Agromyces</taxon>
    </lineage>
</organism>
<dbReference type="EC" id="4.1.1.97" evidence="3"/>
<dbReference type="NCBIfam" id="TIGR03180">
    <property type="entry name" value="UraD_2"/>
    <property type="match status" value="1"/>
</dbReference>
<sequence length="164" mass="17377">MTLDAFNGAGRPEAIALLRPCLDIDRWCEAVVDARPYASVADLVEAASAAADPFTSREIEGALAHHPRIGERPAGGGAEARMSRAEQAGVDPADAEVAAALAAGNRAYEERFGRVFLIRAAGRSAREILAALTERLAHSPEDEEPVVADQLRQIAVLRLKGLLA</sequence>
<evidence type="ECO:0000256" key="4">
    <source>
        <dbReference type="ARBA" id="ARBA00022631"/>
    </source>
</evidence>
<keyword evidence="4" id="KW-0659">Purine metabolism</keyword>
<accession>A0ABN6YD85</accession>
<dbReference type="PANTHER" id="PTHR43466">
    <property type="entry name" value="2-OXO-4-HYDROXY-4-CARBOXY-5-UREIDOIMIDAZOLINE DECARBOXYLASE-RELATED"/>
    <property type="match status" value="1"/>
</dbReference>
<evidence type="ECO:0000256" key="6">
    <source>
        <dbReference type="ARBA" id="ARBA00023239"/>
    </source>
</evidence>
<reference evidence="9" key="1">
    <citation type="journal article" date="2019" name="Int. J. Syst. Evol. Microbiol.">
        <title>The Global Catalogue of Microorganisms (GCM) 10K type strain sequencing project: providing services to taxonomists for standard genome sequencing and annotation.</title>
        <authorList>
            <consortium name="The Broad Institute Genomics Platform"/>
            <consortium name="The Broad Institute Genome Sequencing Center for Infectious Disease"/>
            <person name="Wu L."/>
            <person name="Ma J."/>
        </authorList>
    </citation>
    <scope>NUCLEOTIDE SEQUENCE [LARGE SCALE GENOMIC DNA]</scope>
    <source>
        <strain evidence="9">NBRC 109019</strain>
    </source>
</reference>
<feature type="domain" description="Oxo-4-hydroxy-4-carboxy-5-ureidoimidazoline decarboxylase" evidence="7">
    <location>
        <begin position="9"/>
        <end position="160"/>
    </location>
</feature>
<evidence type="ECO:0000259" key="7">
    <source>
        <dbReference type="Pfam" id="PF09349"/>
    </source>
</evidence>
<dbReference type="NCBIfam" id="NF010372">
    <property type="entry name" value="PRK13798.1"/>
    <property type="match status" value="1"/>
</dbReference>
<dbReference type="InterPro" id="IPR018020">
    <property type="entry name" value="OHCU_decarboxylase"/>
</dbReference>
<evidence type="ECO:0000313" key="9">
    <source>
        <dbReference type="Proteomes" id="UP001321477"/>
    </source>
</evidence>
<dbReference type="Pfam" id="PF09349">
    <property type="entry name" value="OHCU_decarbox"/>
    <property type="match status" value="1"/>
</dbReference>
<keyword evidence="9" id="KW-1185">Reference proteome</keyword>
<dbReference type="Proteomes" id="UP001321477">
    <property type="component" value="Chromosome"/>
</dbReference>